<evidence type="ECO:0000313" key="3">
    <source>
        <dbReference type="Proteomes" id="UP000288216"/>
    </source>
</evidence>
<accession>A0A401Q783</accession>
<protein>
    <submittedName>
        <fullName evidence="2">Uncharacterized protein</fullName>
    </submittedName>
</protein>
<reference evidence="2 3" key="1">
    <citation type="journal article" date="2018" name="Nat. Ecol. Evol.">
        <title>Shark genomes provide insights into elasmobranch evolution and the origin of vertebrates.</title>
        <authorList>
            <person name="Hara Y"/>
            <person name="Yamaguchi K"/>
            <person name="Onimaru K"/>
            <person name="Kadota M"/>
            <person name="Koyanagi M"/>
            <person name="Keeley SD"/>
            <person name="Tatsumi K"/>
            <person name="Tanaka K"/>
            <person name="Motone F"/>
            <person name="Kageyama Y"/>
            <person name="Nozu R"/>
            <person name="Adachi N"/>
            <person name="Nishimura O"/>
            <person name="Nakagawa R"/>
            <person name="Tanegashima C"/>
            <person name="Kiyatake I"/>
            <person name="Matsumoto R"/>
            <person name="Murakumo K"/>
            <person name="Nishida K"/>
            <person name="Terakita A"/>
            <person name="Kuratani S"/>
            <person name="Sato K"/>
            <person name="Hyodo S Kuraku.S."/>
        </authorList>
    </citation>
    <scope>NUCLEOTIDE SEQUENCE [LARGE SCALE GENOMIC DNA]</scope>
</reference>
<proteinExistence type="predicted"/>
<keyword evidence="3" id="KW-1185">Reference proteome</keyword>
<feature type="region of interest" description="Disordered" evidence="1">
    <location>
        <begin position="1"/>
        <end position="61"/>
    </location>
</feature>
<gene>
    <name evidence="2" type="ORF">scyTo_0022475</name>
</gene>
<evidence type="ECO:0000256" key="1">
    <source>
        <dbReference type="SAM" id="MobiDB-lite"/>
    </source>
</evidence>
<organism evidence="2 3">
    <name type="scientific">Scyliorhinus torazame</name>
    <name type="common">Cloudy catshark</name>
    <name type="synonym">Catulus torazame</name>
    <dbReference type="NCBI Taxonomy" id="75743"/>
    <lineage>
        <taxon>Eukaryota</taxon>
        <taxon>Metazoa</taxon>
        <taxon>Chordata</taxon>
        <taxon>Craniata</taxon>
        <taxon>Vertebrata</taxon>
        <taxon>Chondrichthyes</taxon>
        <taxon>Elasmobranchii</taxon>
        <taxon>Galeomorphii</taxon>
        <taxon>Galeoidea</taxon>
        <taxon>Carcharhiniformes</taxon>
        <taxon>Scyliorhinidae</taxon>
        <taxon>Scyliorhinus</taxon>
    </lineage>
</organism>
<evidence type="ECO:0000313" key="2">
    <source>
        <dbReference type="EMBL" id="GCB81226.1"/>
    </source>
</evidence>
<dbReference type="AlphaFoldDB" id="A0A401Q783"/>
<sequence>MGRDPELATGNGPRSGARHWEWAGIRNSISGMGRDPELATGNEPRSGTHHGEWAEIRNSPP</sequence>
<comment type="caution">
    <text evidence="2">The sequence shown here is derived from an EMBL/GenBank/DDBJ whole genome shotgun (WGS) entry which is preliminary data.</text>
</comment>
<dbReference type="Proteomes" id="UP000288216">
    <property type="component" value="Unassembled WGS sequence"/>
</dbReference>
<name>A0A401Q783_SCYTO</name>
<dbReference type="EMBL" id="BFAA01022672">
    <property type="protein sequence ID" value="GCB81226.1"/>
    <property type="molecule type" value="Genomic_DNA"/>
</dbReference>
<feature type="non-terminal residue" evidence="2">
    <location>
        <position position="61"/>
    </location>
</feature>